<name>A0A916JMZ1_9FLAO</name>
<protein>
    <submittedName>
        <fullName evidence="4">LPS-assembly protein LptD</fullName>
    </submittedName>
</protein>
<organism evidence="4 5">
    <name type="scientific">Parvicella tangerina</name>
    <dbReference type="NCBI Taxonomy" id="2829795"/>
    <lineage>
        <taxon>Bacteria</taxon>
        <taxon>Pseudomonadati</taxon>
        <taxon>Bacteroidota</taxon>
        <taxon>Flavobacteriia</taxon>
        <taxon>Flavobacteriales</taxon>
        <taxon>Parvicellaceae</taxon>
        <taxon>Parvicella</taxon>
    </lineage>
</organism>
<keyword evidence="1" id="KW-0175">Coiled coil</keyword>
<feature type="signal peptide" evidence="2">
    <location>
        <begin position="1"/>
        <end position="21"/>
    </location>
</feature>
<dbReference type="PANTHER" id="PTHR30189:SF1">
    <property type="entry name" value="LPS-ASSEMBLY PROTEIN LPTD"/>
    <property type="match status" value="1"/>
</dbReference>
<dbReference type="Proteomes" id="UP000683507">
    <property type="component" value="Chromosome"/>
</dbReference>
<sequence>MNGLRVIPVLMLIMVLSNAFGQDTISQLETPVNYNAEDSMVMDLKKEKAYLYENAHIDYGAYSLEACFIEFDFKTKNVLAKYCVDSTGKKRGIPILSDGDTETEADSLMFNFESKRGITYHVKLQEGEGYVHGNKVKRQTNGEIHIDTALYTTCDLDHPHYYFKLRKAIIIPEDKIISGPINLYVADIPTPLGLPFAFLPNQKKGSNGIIIPTYGESSSLGFFLANGGYYHKFKNDQLSTAITGDIYTKGSWALYNTTSYKKRYKHSGNLKLTFRKTKTGEKEFDDYSEKTDFLVEWSHKQDPKSIPGMSFRANIKAGTGSVYENDFGNNVVSPNNYLTNTFNSNIAFGKTFKKVPSNISVNLRHSQNTNTGLISFTLPDITYSINRFYPAKWFNSSNVVKSKARKQLEKIGITYIINSKNETTIADTLLSLNHLDRLNDNMRNGIKHTATASASFPFLGNAITFTPSVNANALMYSYRTRKYFDNETGTVLTDTINDFMAPMWATFSASFTSKVYGFYQFADFMQGAKQSKIRHVLTPNASFSLRPDNGWQYSYIADSLGSLNYATPFDSQIYGSTPTGSSGKVSFNLINSFEMRQNNQNDTTGDNPYVYKKLLDNLTLSSGYDLMRDSLNWDNLSISGRTNIAKLFNTRFGATFDPYARDTNNVIMNQFTKDVEGKLFNITAANLAFGINLRSKKNKTKVESNKGSEEELEEINENLDQYKQFGEAWNWSLNLGYNFQYNRRFQYDAKDTFQLTQTLNVSGQMNITANWNMSFQTNYDITNKKFSYTSVEVTRDLHCWELTFNWVPFGFMKSYNIQINVKSSLLQDLKLQRRRTWYDNGVRD</sequence>
<dbReference type="PANTHER" id="PTHR30189">
    <property type="entry name" value="LPS-ASSEMBLY PROTEIN"/>
    <property type="match status" value="1"/>
</dbReference>
<dbReference type="EMBL" id="OU015584">
    <property type="protein sequence ID" value="CAG5082704.1"/>
    <property type="molecule type" value="Genomic_DNA"/>
</dbReference>
<evidence type="ECO:0000313" key="4">
    <source>
        <dbReference type="EMBL" id="CAG5082704.1"/>
    </source>
</evidence>
<evidence type="ECO:0000256" key="1">
    <source>
        <dbReference type="SAM" id="Coils"/>
    </source>
</evidence>
<evidence type="ECO:0000313" key="5">
    <source>
        <dbReference type="Proteomes" id="UP000683507"/>
    </source>
</evidence>
<feature type="coiled-coil region" evidence="1">
    <location>
        <begin position="698"/>
        <end position="725"/>
    </location>
</feature>
<reference evidence="4" key="1">
    <citation type="submission" date="2021-04" db="EMBL/GenBank/DDBJ databases">
        <authorList>
            <person name="Rodrigo-Torres L."/>
            <person name="Arahal R. D."/>
            <person name="Lucena T."/>
        </authorList>
    </citation>
    <scope>NUCLEOTIDE SEQUENCE</scope>
    <source>
        <strain evidence="4">AS29M-1</strain>
    </source>
</reference>
<keyword evidence="2" id="KW-0732">Signal</keyword>
<proteinExistence type="predicted"/>
<dbReference type="InterPro" id="IPR045659">
    <property type="entry name" value="LptD_2"/>
</dbReference>
<feature type="chain" id="PRO_5037456884" evidence="2">
    <location>
        <begin position="22"/>
        <end position="844"/>
    </location>
</feature>
<dbReference type="KEGG" id="ptan:CRYO30217_01987"/>
<evidence type="ECO:0000256" key="2">
    <source>
        <dbReference type="SAM" id="SignalP"/>
    </source>
</evidence>
<accession>A0A916JMZ1</accession>
<dbReference type="GO" id="GO:0009279">
    <property type="term" value="C:cell outer membrane"/>
    <property type="evidence" value="ECO:0007669"/>
    <property type="project" value="TreeGrafter"/>
</dbReference>
<dbReference type="AlphaFoldDB" id="A0A916JMZ1"/>
<dbReference type="InterPro" id="IPR050218">
    <property type="entry name" value="LptD"/>
</dbReference>
<dbReference type="Pfam" id="PF19838">
    <property type="entry name" value="LptD_2"/>
    <property type="match status" value="1"/>
</dbReference>
<evidence type="ECO:0000259" key="3">
    <source>
        <dbReference type="Pfam" id="PF19838"/>
    </source>
</evidence>
<feature type="domain" description="LPS-assembly protein LptD central" evidence="3">
    <location>
        <begin position="176"/>
        <end position="659"/>
    </location>
</feature>
<dbReference type="GO" id="GO:1990351">
    <property type="term" value="C:transporter complex"/>
    <property type="evidence" value="ECO:0007669"/>
    <property type="project" value="TreeGrafter"/>
</dbReference>
<gene>
    <name evidence="4" type="primary">lptD_2</name>
    <name evidence="4" type="ORF">CRYO30217_01987</name>
</gene>
<keyword evidence="5" id="KW-1185">Reference proteome</keyword>